<reference evidence="1" key="1">
    <citation type="submission" date="2012-09" db="EMBL/GenBank/DDBJ databases">
        <authorList>
            <person name="Martin A.A."/>
        </authorList>
    </citation>
    <scope>NUCLEOTIDE SEQUENCE</scope>
</reference>
<evidence type="ECO:0000313" key="1">
    <source>
        <dbReference type="Proteomes" id="UP000035642"/>
    </source>
</evidence>
<dbReference type="AlphaFoldDB" id="A0A0K0CYR0"/>
<reference evidence="2" key="2">
    <citation type="submission" date="2017-02" db="UniProtKB">
        <authorList>
            <consortium name="WormBaseParasite"/>
        </authorList>
    </citation>
    <scope>IDENTIFICATION</scope>
</reference>
<accession>A0A0K0CYR0</accession>
<dbReference type="STRING" id="6313.A0A0K0CYR0"/>
<evidence type="ECO:0000313" key="2">
    <source>
        <dbReference type="WBParaSite" id="ACAC_0000280601-mRNA-1"/>
    </source>
</evidence>
<protein>
    <submittedName>
        <fullName evidence="2">Uncharacterized protein</fullName>
    </submittedName>
</protein>
<keyword evidence="1" id="KW-1185">Reference proteome</keyword>
<name>A0A0K0CYR0_ANGCA</name>
<sequence>MDGFAEANLLLNSALEQLDSLIINGQSNMLLPCLLVTTPVSLPTPSLLISFMSDASSEVESPPSDVPTTSSSPCYTPKPKVYCDFLKAIEDHSITERPSRETQLKIMQWLTGSCVSVVSYRFCVRSLNHNLFCAPSINKMVVFLCRHRFPSDSIF</sequence>
<dbReference type="Proteomes" id="UP000035642">
    <property type="component" value="Unassembled WGS sequence"/>
</dbReference>
<organism evidence="1 2">
    <name type="scientific">Angiostrongylus cantonensis</name>
    <name type="common">Rat lungworm</name>
    <dbReference type="NCBI Taxonomy" id="6313"/>
    <lineage>
        <taxon>Eukaryota</taxon>
        <taxon>Metazoa</taxon>
        <taxon>Ecdysozoa</taxon>
        <taxon>Nematoda</taxon>
        <taxon>Chromadorea</taxon>
        <taxon>Rhabditida</taxon>
        <taxon>Rhabditina</taxon>
        <taxon>Rhabditomorpha</taxon>
        <taxon>Strongyloidea</taxon>
        <taxon>Metastrongylidae</taxon>
        <taxon>Angiostrongylus</taxon>
    </lineage>
</organism>
<proteinExistence type="predicted"/>
<dbReference type="WBParaSite" id="ACAC_0000280601-mRNA-1">
    <property type="protein sequence ID" value="ACAC_0000280601-mRNA-1"/>
    <property type="gene ID" value="ACAC_0000280601"/>
</dbReference>